<feature type="transmembrane region" description="Helical" evidence="7">
    <location>
        <begin position="275"/>
        <end position="300"/>
    </location>
</feature>
<evidence type="ECO:0000256" key="2">
    <source>
        <dbReference type="ARBA" id="ARBA00022448"/>
    </source>
</evidence>
<comment type="subcellular location">
    <subcellularLocation>
        <location evidence="1 7">Cell membrane</location>
        <topology evidence="1 7">Multi-pass membrane protein</topology>
    </subcellularLocation>
</comment>
<sequence>MLKYIVKRILYLIPILFGVSIIIFALKTFTPGDPARQILGNSASEAQVQEKREELGLNDPVPVQYFNYVKGIVTKGDFGDSYRTGKPVLQEIAPRLLTSAKITLGAVLIGAVLGVLLGIISALKKYTWIDSGVLVISMFFQSVPEFVVALVLIMIFAVNLHILPANGIDTWKGYIMPMLCIGLSSVASYTRITRSSMLEVLGEDYIRTARAKGQSEKNITYHHALRNAMIPVAQSVGTSLGNTIGGGMVLETVFGVPGVGKYIVDSITQRNYPSVLGGALIIAIVLTLINLLVDISFVLIDPRLKTTIIAGGKTKKRKKVKATA</sequence>
<dbReference type="SUPFAM" id="SSF161098">
    <property type="entry name" value="MetI-like"/>
    <property type="match status" value="1"/>
</dbReference>
<dbReference type="Pfam" id="PF00528">
    <property type="entry name" value="BPD_transp_1"/>
    <property type="match status" value="1"/>
</dbReference>
<keyword evidence="3" id="KW-1003">Cell membrane</keyword>
<dbReference type="InterPro" id="IPR045621">
    <property type="entry name" value="BPD_transp_1_N"/>
</dbReference>
<protein>
    <submittedName>
        <fullName evidence="9">ABC transporter permease</fullName>
    </submittedName>
</protein>
<dbReference type="RefSeq" id="WP_186864731.1">
    <property type="nucleotide sequence ID" value="NZ_JACOPE010000001.1"/>
</dbReference>
<name>A0ABR7G880_9FIRM</name>
<evidence type="ECO:0000256" key="6">
    <source>
        <dbReference type="ARBA" id="ARBA00023136"/>
    </source>
</evidence>
<keyword evidence="5 7" id="KW-1133">Transmembrane helix</keyword>
<dbReference type="Proteomes" id="UP000631576">
    <property type="component" value="Unassembled WGS sequence"/>
</dbReference>
<evidence type="ECO:0000256" key="7">
    <source>
        <dbReference type="RuleBase" id="RU363032"/>
    </source>
</evidence>
<keyword evidence="2 7" id="KW-0813">Transport</keyword>
<accession>A0ABR7G880</accession>
<evidence type="ECO:0000256" key="1">
    <source>
        <dbReference type="ARBA" id="ARBA00004651"/>
    </source>
</evidence>
<gene>
    <name evidence="9" type="ORF">H8S40_05030</name>
</gene>
<comment type="caution">
    <text evidence="9">The sequence shown here is derived from an EMBL/GenBank/DDBJ whole genome shotgun (WGS) entry which is preliminary data.</text>
</comment>
<feature type="transmembrane region" description="Helical" evidence="7">
    <location>
        <begin position="102"/>
        <end position="123"/>
    </location>
</feature>
<dbReference type="Gene3D" id="1.10.3720.10">
    <property type="entry name" value="MetI-like"/>
    <property type="match status" value="1"/>
</dbReference>
<dbReference type="PANTHER" id="PTHR43163">
    <property type="entry name" value="DIPEPTIDE TRANSPORT SYSTEM PERMEASE PROTEIN DPPB-RELATED"/>
    <property type="match status" value="1"/>
</dbReference>
<comment type="similarity">
    <text evidence="7">Belongs to the binding-protein-dependent transport system permease family.</text>
</comment>
<evidence type="ECO:0000313" key="10">
    <source>
        <dbReference type="Proteomes" id="UP000631576"/>
    </source>
</evidence>
<evidence type="ECO:0000259" key="8">
    <source>
        <dbReference type="PROSITE" id="PS50928"/>
    </source>
</evidence>
<dbReference type="Pfam" id="PF19300">
    <property type="entry name" value="BPD_transp_1_N"/>
    <property type="match status" value="1"/>
</dbReference>
<dbReference type="InterPro" id="IPR000515">
    <property type="entry name" value="MetI-like"/>
</dbReference>
<dbReference type="CDD" id="cd06261">
    <property type="entry name" value="TM_PBP2"/>
    <property type="match status" value="1"/>
</dbReference>
<keyword evidence="6 7" id="KW-0472">Membrane</keyword>
<organism evidence="9 10">
    <name type="scientific">Ruminococcus hominis</name>
    <dbReference type="NCBI Taxonomy" id="2763065"/>
    <lineage>
        <taxon>Bacteria</taxon>
        <taxon>Bacillati</taxon>
        <taxon>Bacillota</taxon>
        <taxon>Clostridia</taxon>
        <taxon>Eubacteriales</taxon>
        <taxon>Oscillospiraceae</taxon>
        <taxon>Ruminococcus</taxon>
    </lineage>
</organism>
<proteinExistence type="inferred from homology"/>
<reference evidence="9 10" key="1">
    <citation type="submission" date="2020-08" db="EMBL/GenBank/DDBJ databases">
        <title>Genome public.</title>
        <authorList>
            <person name="Liu C."/>
            <person name="Sun Q."/>
        </authorList>
    </citation>
    <scope>NUCLEOTIDE SEQUENCE [LARGE SCALE GENOMIC DNA]</scope>
    <source>
        <strain evidence="9 10">NSJ-13</strain>
    </source>
</reference>
<dbReference type="InterPro" id="IPR035906">
    <property type="entry name" value="MetI-like_sf"/>
</dbReference>
<feature type="transmembrane region" description="Helical" evidence="7">
    <location>
        <begin position="174"/>
        <end position="192"/>
    </location>
</feature>
<keyword evidence="4 7" id="KW-0812">Transmembrane</keyword>
<feature type="transmembrane region" description="Helical" evidence="7">
    <location>
        <begin position="9"/>
        <end position="26"/>
    </location>
</feature>
<feature type="domain" description="ABC transmembrane type-1" evidence="8">
    <location>
        <begin position="96"/>
        <end position="293"/>
    </location>
</feature>
<evidence type="ECO:0000256" key="5">
    <source>
        <dbReference type="ARBA" id="ARBA00022989"/>
    </source>
</evidence>
<evidence type="ECO:0000256" key="3">
    <source>
        <dbReference type="ARBA" id="ARBA00022475"/>
    </source>
</evidence>
<evidence type="ECO:0000313" key="9">
    <source>
        <dbReference type="EMBL" id="MBC5682936.1"/>
    </source>
</evidence>
<feature type="transmembrane region" description="Helical" evidence="7">
    <location>
        <begin position="135"/>
        <end position="162"/>
    </location>
</feature>
<dbReference type="EMBL" id="JACOPE010000001">
    <property type="protein sequence ID" value="MBC5682936.1"/>
    <property type="molecule type" value="Genomic_DNA"/>
</dbReference>
<keyword evidence="10" id="KW-1185">Reference proteome</keyword>
<evidence type="ECO:0000256" key="4">
    <source>
        <dbReference type="ARBA" id="ARBA00022692"/>
    </source>
</evidence>
<dbReference type="PANTHER" id="PTHR43163:SF6">
    <property type="entry name" value="DIPEPTIDE TRANSPORT SYSTEM PERMEASE PROTEIN DPPB-RELATED"/>
    <property type="match status" value="1"/>
</dbReference>
<dbReference type="PROSITE" id="PS50928">
    <property type="entry name" value="ABC_TM1"/>
    <property type="match status" value="1"/>
</dbReference>